<evidence type="ECO:0000313" key="4">
    <source>
        <dbReference type="Proteomes" id="UP001652662"/>
    </source>
</evidence>
<feature type="coiled-coil region" evidence="1">
    <location>
        <begin position="1217"/>
        <end position="1303"/>
    </location>
</feature>
<evidence type="ECO:0000259" key="3">
    <source>
        <dbReference type="PROSITE" id="PS50006"/>
    </source>
</evidence>
<keyword evidence="1" id="KW-0175">Coiled coil</keyword>
<gene>
    <name evidence="5" type="primary">FHAD1</name>
</gene>
<dbReference type="InterPro" id="IPR008984">
    <property type="entry name" value="SMAD_FHA_dom_sf"/>
</dbReference>
<feature type="region of interest" description="Disordered" evidence="2">
    <location>
        <begin position="869"/>
        <end position="901"/>
    </location>
</feature>
<name>A0ABM4N0U2_EQUPR</name>
<sequence>MKAYLKSAEGFFVLNKSTTIGTHEDSDLVLESPDIDNHHALIEYNEAEGSFVLQDFNSRNGTFVNECHIQNVAVKLLPGDILRFGSGGLTYELVIENPPSVSFPWMRGPAPWPRPQPPRATQQPNQSPSPPQMPFYPGIRLAPVQRSWSQGFPRPTVVPPASHKRPVSAGGKMFSFRVDGAHRSPILKQVWTNAVELSEPSVAEGISGAGPSREIYMDQDLAQEDKDEIILLLGKEVSRLSDCELQSKYKDSVIASLQHEVANLSQKLSETSTSRQSERMMSQKFQVLDEDIDSQQREIQSLKSQISALQKGYSQVLCQSLSERNSEITTLKSEGENLRRDNAISSGMVSSLQKDVLAKDEQVQQLKQEVNQLKSENKEKNYQLEALSSRCSVLKEELKKEDAQKEHRDAQEKELKLCKTQIQEMEQEMKKLREELKKSFTEQSMISKTLREKSKLEHFRSQVIKATYGRAKPFQDKPLTDQQVIEKITQVTEDNINFQQKRWSLQKETQLSNCKQEEITENLGKLKKSLDGCQACMKMSCSSKDLKKEVALLEHLQVSPPVSGLQKVALDILRLSLSWLEETESLLGDVGIQFSSSDKGLSLYLKYLLEHYKKITSQTQELQIKISSSQEAQQSLLQEKLQEHLAEKEKLKEERLQQEEKLKARVKQLMEEKAALEESITQQKRRAREALEEQQTRVQELENCLTRQKEISENSIAYERHRAKEAIEKEKKKVQDLENRITKQKEEIDLKEQKEDVLTNKLNNALAVVEETQKTKMAESLKAESLAVKLNEALAELEMAKTKVIMMGEQLQLQQQTVKALQEEQESQKHGFEDEIMEYKEQIKQHSETIVSLEERLQKVTEHHNKIEGEIANLKDNDPAQEKETQQDPPAGPPLESGAKDTVCDHLMHHGDGVELTAPVFVNFRGDLLTAQKEILSQQEVIVKLRENLTEAHSRMTDLRGELNEKQKMELEWNVALVQRQSRELSVLKEKMAQMTSLVEKKDRELEVLKEALRVSQEKHKLQQHREKEQKPRNVNQTCDISVQIEPIHTDILLSSQEELSFSDLGAKCKGSRHEEVIQRQKKALSELRARIKELEKACSSNRKDHLNEPFLDLQALRMEKNVQKILDAKSDLPTLSKIEIRAPQNGPSNSGSILTTEKAEKMEVAEALDLSEKLYMDMSKTLGSLMNIKDMSGHVSMKHLSPKEREKVNQLRQRDLDLVFDKITQLKNRLERKEELLRGYEKDIEQLRQSKVSVQMYQSQVAKLEDNIHKEVEEKALLKEALERMEHQLHEEKRLNKAIRQQKAPAPHRTHFISPINPTRNAGECQPIREMGKLRFPEGHVTWLLSSRNRIPPRPAALPSLHSLFHAPSSLHLPFQGVPLILHSPGPLGFSFQGSASHLRLVINVVRNFCLSGKK</sequence>
<dbReference type="Gene3D" id="2.60.200.20">
    <property type="match status" value="1"/>
</dbReference>
<dbReference type="SMART" id="SM00240">
    <property type="entry name" value="FHA"/>
    <property type="match status" value="1"/>
</dbReference>
<dbReference type="RefSeq" id="XP_070458561.1">
    <property type="nucleotide sequence ID" value="XM_070602460.1"/>
</dbReference>
<feature type="coiled-coil region" evidence="1">
    <location>
        <begin position="1078"/>
        <end position="1105"/>
    </location>
</feature>
<dbReference type="GeneID" id="103565018"/>
<feature type="domain" description="FHA" evidence="3">
    <location>
        <begin position="18"/>
        <end position="69"/>
    </location>
</feature>
<evidence type="ECO:0000313" key="5">
    <source>
        <dbReference type="RefSeq" id="XP_070458561.1"/>
    </source>
</evidence>
<feature type="region of interest" description="Disordered" evidence="2">
    <location>
        <begin position="1303"/>
        <end position="1322"/>
    </location>
</feature>
<evidence type="ECO:0000256" key="2">
    <source>
        <dbReference type="SAM" id="MobiDB-lite"/>
    </source>
</evidence>
<dbReference type="Pfam" id="PF00498">
    <property type="entry name" value="FHA"/>
    <property type="match status" value="1"/>
</dbReference>
<dbReference type="PROSITE" id="PS50006">
    <property type="entry name" value="FHA_DOMAIN"/>
    <property type="match status" value="1"/>
</dbReference>
<feature type="compositionally biased region" description="Basic and acidic residues" evidence="2">
    <location>
        <begin position="869"/>
        <end position="886"/>
    </location>
</feature>
<dbReference type="SUPFAM" id="SSF49879">
    <property type="entry name" value="SMAD/FHA domain"/>
    <property type="match status" value="1"/>
</dbReference>
<feature type="region of interest" description="Disordered" evidence="2">
    <location>
        <begin position="106"/>
        <end position="136"/>
    </location>
</feature>
<evidence type="ECO:0000256" key="1">
    <source>
        <dbReference type="SAM" id="Coils"/>
    </source>
</evidence>
<feature type="coiled-coil region" evidence="1">
    <location>
        <begin position="942"/>
        <end position="1019"/>
    </location>
</feature>
<accession>A0ABM4N0U2</accession>
<dbReference type="PANTHER" id="PTHR18853:SF7">
    <property type="entry name" value="FORKHEAD-ASSOCIATED DOMAIN-CONTAINING PROTEIN 1"/>
    <property type="match status" value="1"/>
</dbReference>
<proteinExistence type="predicted"/>
<keyword evidence="4" id="KW-1185">Reference proteome</keyword>
<protein>
    <submittedName>
        <fullName evidence="5">Forkhead-associated domain-containing protein 1 isoform X7</fullName>
    </submittedName>
</protein>
<feature type="coiled-coil region" evidence="1">
    <location>
        <begin position="349"/>
        <end position="442"/>
    </location>
</feature>
<dbReference type="InterPro" id="IPR052642">
    <property type="entry name" value="CC-FHA_domain"/>
</dbReference>
<organism evidence="4 5">
    <name type="scientific">Equus przewalskii</name>
    <name type="common">Przewalski's horse</name>
    <name type="synonym">Equus caballus przewalskii</name>
    <dbReference type="NCBI Taxonomy" id="9798"/>
    <lineage>
        <taxon>Eukaryota</taxon>
        <taxon>Metazoa</taxon>
        <taxon>Chordata</taxon>
        <taxon>Craniata</taxon>
        <taxon>Vertebrata</taxon>
        <taxon>Euteleostomi</taxon>
        <taxon>Mammalia</taxon>
        <taxon>Eutheria</taxon>
        <taxon>Laurasiatheria</taxon>
        <taxon>Perissodactyla</taxon>
        <taxon>Equidae</taxon>
        <taxon>Equus</taxon>
    </lineage>
</organism>
<dbReference type="InterPro" id="IPR000253">
    <property type="entry name" value="FHA_dom"/>
</dbReference>
<dbReference type="Proteomes" id="UP001652662">
    <property type="component" value="Chromosome 2"/>
</dbReference>
<reference evidence="4" key="1">
    <citation type="submission" date="2025-05" db="UniProtKB">
        <authorList>
            <consortium name="RefSeq"/>
        </authorList>
    </citation>
    <scope>NUCLEOTIDE SEQUENCE [LARGE SCALE GENOMIC DNA]</scope>
</reference>
<dbReference type="CDD" id="cd22700">
    <property type="entry name" value="FHA_FHAD1"/>
    <property type="match status" value="1"/>
</dbReference>
<feature type="coiled-coil region" evidence="1">
    <location>
        <begin position="254"/>
        <end position="312"/>
    </location>
</feature>
<dbReference type="PANTHER" id="PTHR18853">
    <property type="entry name" value="FORKHEAD-ASSOCIATED DOMAIN-CONTAINING PROTEIN 1-RELATED"/>
    <property type="match status" value="1"/>
</dbReference>
<reference evidence="5" key="2">
    <citation type="submission" date="2025-08" db="UniProtKB">
        <authorList>
            <consortium name="RefSeq"/>
        </authorList>
    </citation>
    <scope>IDENTIFICATION</scope>
    <source>
        <tissue evidence="5">Blood</tissue>
    </source>
</reference>